<organism evidence="4 5">
    <name type="scientific">Flexibacter flexilis DSM 6793</name>
    <dbReference type="NCBI Taxonomy" id="927664"/>
    <lineage>
        <taxon>Bacteria</taxon>
        <taxon>Pseudomonadati</taxon>
        <taxon>Bacteroidota</taxon>
        <taxon>Cytophagia</taxon>
        <taxon>Cytophagales</taxon>
        <taxon>Flexibacteraceae</taxon>
        <taxon>Flexibacter</taxon>
    </lineage>
</organism>
<dbReference type="OrthoDB" id="916447at2"/>
<dbReference type="SMART" id="SM00028">
    <property type="entry name" value="TPR"/>
    <property type="match status" value="2"/>
</dbReference>
<evidence type="ECO:0000313" key="4">
    <source>
        <dbReference type="EMBL" id="SFC53240.1"/>
    </source>
</evidence>
<dbReference type="Pfam" id="PF13181">
    <property type="entry name" value="TPR_8"/>
    <property type="match status" value="2"/>
</dbReference>
<feature type="chain" id="PRO_5011640947" evidence="3">
    <location>
        <begin position="26"/>
        <end position="393"/>
    </location>
</feature>
<evidence type="ECO:0000256" key="2">
    <source>
        <dbReference type="SAM" id="Phobius"/>
    </source>
</evidence>
<dbReference type="InterPro" id="IPR011990">
    <property type="entry name" value="TPR-like_helical_dom_sf"/>
</dbReference>
<feature type="signal peptide" evidence="3">
    <location>
        <begin position="1"/>
        <end position="25"/>
    </location>
</feature>
<keyword evidence="2" id="KW-0472">Membrane</keyword>
<keyword evidence="2" id="KW-1133">Transmembrane helix</keyword>
<evidence type="ECO:0000313" key="5">
    <source>
        <dbReference type="Proteomes" id="UP000199514"/>
    </source>
</evidence>
<dbReference type="RefSeq" id="WP_091512573.1">
    <property type="nucleotide sequence ID" value="NZ_FOLE01000006.1"/>
</dbReference>
<accession>A0A1I1K6T7</accession>
<evidence type="ECO:0000256" key="3">
    <source>
        <dbReference type="SAM" id="SignalP"/>
    </source>
</evidence>
<name>A0A1I1K6T7_9BACT</name>
<keyword evidence="1" id="KW-0802">TPR repeat</keyword>
<dbReference type="STRING" id="927664.SAMN05421780_106157"/>
<protein>
    <submittedName>
        <fullName evidence="4">Tetratricopeptide repeat-containing protein</fullName>
    </submittedName>
</protein>
<reference evidence="4 5" key="1">
    <citation type="submission" date="2016-10" db="EMBL/GenBank/DDBJ databases">
        <authorList>
            <person name="de Groot N.N."/>
        </authorList>
    </citation>
    <scope>NUCLEOTIDE SEQUENCE [LARGE SCALE GENOMIC DNA]</scope>
    <source>
        <strain evidence="4 5">DSM 6793</strain>
    </source>
</reference>
<feature type="transmembrane region" description="Helical" evidence="2">
    <location>
        <begin position="283"/>
        <end position="301"/>
    </location>
</feature>
<dbReference type="Proteomes" id="UP000199514">
    <property type="component" value="Unassembled WGS sequence"/>
</dbReference>
<keyword evidence="3" id="KW-0732">Signal</keyword>
<dbReference type="EMBL" id="FOLE01000006">
    <property type="protein sequence ID" value="SFC53240.1"/>
    <property type="molecule type" value="Genomic_DNA"/>
</dbReference>
<evidence type="ECO:0000256" key="1">
    <source>
        <dbReference type="PROSITE-ProRule" id="PRU00339"/>
    </source>
</evidence>
<sequence>MKNFITKKYRLIAFAMLFSGSVALAAPGGKAFKDGKSYYEQSNYGKAIEAFEKSLSENPEHYAGKSNYMIALCYKKMGECNKAAIFFKKALEGDPDKAGASSMTKFEEQLSDCGLSKATLANISATATATSTAAAGKDPFLHEYETQIANGNKLVDLTGAFTAEDKELVEKQISVLENEYKLQVRVAVSKEAIGAPESMLNSLQKAGIAAGGSHLVVLVAGDKIYADGTFDKNLVRTAKQNAEPEGLKASASRSAQGLMAEKFLTQLTEKEHSEQKSKNATNWGLWIFGLAAIGGGVYWVISRRKKVAEETAQQNSQVMSNLSQIQDVLFNDSMWLEYSARYDMERVQQVQTSLQLEYSNLVNSLDPVGVNDLEKRVRQLQNNPDGVFKALGQ</sequence>
<dbReference type="InterPro" id="IPR019734">
    <property type="entry name" value="TPR_rpt"/>
</dbReference>
<feature type="repeat" description="TPR" evidence="1">
    <location>
        <begin position="64"/>
        <end position="97"/>
    </location>
</feature>
<dbReference type="PROSITE" id="PS50005">
    <property type="entry name" value="TPR"/>
    <property type="match status" value="2"/>
</dbReference>
<feature type="repeat" description="TPR" evidence="1">
    <location>
        <begin position="28"/>
        <end position="61"/>
    </location>
</feature>
<keyword evidence="2" id="KW-0812">Transmembrane</keyword>
<proteinExistence type="predicted"/>
<dbReference type="SUPFAM" id="SSF48452">
    <property type="entry name" value="TPR-like"/>
    <property type="match status" value="1"/>
</dbReference>
<dbReference type="Gene3D" id="1.25.40.10">
    <property type="entry name" value="Tetratricopeptide repeat domain"/>
    <property type="match status" value="1"/>
</dbReference>
<keyword evidence="5" id="KW-1185">Reference proteome</keyword>
<gene>
    <name evidence="4" type="ORF">SAMN05421780_106157</name>
</gene>
<dbReference type="AlphaFoldDB" id="A0A1I1K6T7"/>